<comment type="caution">
    <text evidence="1">The sequence shown here is derived from an EMBL/GenBank/DDBJ whole genome shotgun (WGS) entry which is preliminary data.</text>
</comment>
<dbReference type="AlphaFoldDB" id="A0AAQ1MF57"/>
<dbReference type="EMBL" id="FQVY01000004">
    <property type="protein sequence ID" value="SHG50638.1"/>
    <property type="molecule type" value="Genomic_DNA"/>
</dbReference>
<name>A0AAQ1MF57_9FIRM</name>
<protein>
    <recommendedName>
        <fullName evidence="3">Phage tail protein</fullName>
    </recommendedName>
</protein>
<accession>A0AAQ1MF57</accession>
<dbReference type="NCBIfam" id="NF047353">
    <property type="entry name" value="tube_lmo2291"/>
    <property type="match status" value="1"/>
</dbReference>
<sequence length="151" mass="16168">MAKTGVFPVFDNKFKIGVEGRATADERMATIKEMESFSVSIDGNVEEWTPMDTAGWINRLTTGKGITISMSGKRNIGDPGNDYVAGLAWKTGRDCDSKFEWEFPDGGKLVMDCVISVTNPGGGDSTAVSALEFDVMSNGQPTYTPAPSVGQ</sequence>
<evidence type="ECO:0008006" key="3">
    <source>
        <dbReference type="Google" id="ProtNLM"/>
    </source>
</evidence>
<organism evidence="1 2">
    <name type="scientific">Bittarella massiliensis</name>
    <name type="common">ex Durand et al. 2017</name>
    <dbReference type="NCBI Taxonomy" id="1720313"/>
    <lineage>
        <taxon>Bacteria</taxon>
        <taxon>Bacillati</taxon>
        <taxon>Bacillota</taxon>
        <taxon>Clostridia</taxon>
        <taxon>Eubacteriales</taxon>
        <taxon>Oscillospiraceae</taxon>
        <taxon>Bittarella (ex Durand et al. 2017)</taxon>
    </lineage>
</organism>
<reference evidence="2" key="1">
    <citation type="submission" date="2016-11" db="EMBL/GenBank/DDBJ databases">
        <authorList>
            <person name="Jaros S."/>
            <person name="Januszkiewicz K."/>
            <person name="Wedrychowicz H."/>
        </authorList>
    </citation>
    <scope>NUCLEOTIDE SEQUENCE [LARGE SCALE GENOMIC DNA]</scope>
    <source>
        <strain evidence="2">DSM 4029</strain>
    </source>
</reference>
<dbReference type="RefSeq" id="WP_021660806.1">
    <property type="nucleotide sequence ID" value="NZ_FQVY01000004.1"/>
</dbReference>
<evidence type="ECO:0000313" key="2">
    <source>
        <dbReference type="Proteomes" id="UP000184089"/>
    </source>
</evidence>
<evidence type="ECO:0000313" key="1">
    <source>
        <dbReference type="EMBL" id="SHG50638.1"/>
    </source>
</evidence>
<proteinExistence type="predicted"/>
<gene>
    <name evidence="1" type="ORF">SAMN05444424_2596</name>
</gene>
<dbReference type="Proteomes" id="UP000184089">
    <property type="component" value="Unassembled WGS sequence"/>
</dbReference>